<reference evidence="8 9" key="1">
    <citation type="submission" date="2024-01" db="EMBL/GenBank/DDBJ databases">
        <title>Genome assemblies of Stephania.</title>
        <authorList>
            <person name="Yang L."/>
        </authorList>
    </citation>
    <scope>NUCLEOTIDE SEQUENCE [LARGE SCALE GENOMIC DNA]</scope>
    <source>
        <strain evidence="8">YNDBR</strain>
        <tissue evidence="8">Leaf</tissue>
    </source>
</reference>
<dbReference type="Pfam" id="PF04043">
    <property type="entry name" value="PMEI"/>
    <property type="match status" value="1"/>
</dbReference>
<comment type="caution">
    <text evidence="8">The sequence shown here is derived from an EMBL/GenBank/DDBJ whole genome shotgun (WGS) entry which is preliminary data.</text>
</comment>
<evidence type="ECO:0000259" key="7">
    <source>
        <dbReference type="SMART" id="SM00856"/>
    </source>
</evidence>
<dbReference type="GO" id="GO:0004857">
    <property type="term" value="F:enzyme inhibitor activity"/>
    <property type="evidence" value="ECO:0007669"/>
    <property type="project" value="InterPro"/>
</dbReference>
<evidence type="ECO:0000256" key="4">
    <source>
        <dbReference type="ARBA" id="ARBA00022801"/>
    </source>
</evidence>
<evidence type="ECO:0000256" key="1">
    <source>
        <dbReference type="ARBA" id="ARBA00005184"/>
    </source>
</evidence>
<keyword evidence="5" id="KW-0063">Aspartyl esterase</keyword>
<dbReference type="Pfam" id="PF01095">
    <property type="entry name" value="Pectinesterase"/>
    <property type="match status" value="1"/>
</dbReference>
<feature type="signal peptide" evidence="6">
    <location>
        <begin position="1"/>
        <end position="24"/>
    </location>
</feature>
<dbReference type="InterPro" id="IPR000070">
    <property type="entry name" value="Pectinesterase_cat"/>
</dbReference>
<dbReference type="Gene3D" id="1.20.140.40">
    <property type="entry name" value="Invertase/pectin methylesterase inhibitor family protein"/>
    <property type="match status" value="1"/>
</dbReference>
<dbReference type="Gene3D" id="2.160.20.10">
    <property type="entry name" value="Single-stranded right-handed beta-helix, Pectin lyase-like"/>
    <property type="match status" value="1"/>
</dbReference>
<dbReference type="AlphaFoldDB" id="A0AAP0PJ55"/>
<dbReference type="CDD" id="cd15798">
    <property type="entry name" value="PMEI-like_3"/>
    <property type="match status" value="1"/>
</dbReference>
<evidence type="ECO:0000313" key="8">
    <source>
        <dbReference type="EMBL" id="KAK9143245.1"/>
    </source>
</evidence>
<dbReference type="SUPFAM" id="SSF101148">
    <property type="entry name" value="Plant invertase/pectin methylesterase inhibitor"/>
    <property type="match status" value="1"/>
</dbReference>
<organism evidence="8 9">
    <name type="scientific">Stephania yunnanensis</name>
    <dbReference type="NCBI Taxonomy" id="152371"/>
    <lineage>
        <taxon>Eukaryota</taxon>
        <taxon>Viridiplantae</taxon>
        <taxon>Streptophyta</taxon>
        <taxon>Embryophyta</taxon>
        <taxon>Tracheophyta</taxon>
        <taxon>Spermatophyta</taxon>
        <taxon>Magnoliopsida</taxon>
        <taxon>Ranunculales</taxon>
        <taxon>Menispermaceae</taxon>
        <taxon>Menispermoideae</taxon>
        <taxon>Cissampelideae</taxon>
        <taxon>Stephania</taxon>
    </lineage>
</organism>
<evidence type="ECO:0000256" key="6">
    <source>
        <dbReference type="SAM" id="SignalP"/>
    </source>
</evidence>
<dbReference type="Proteomes" id="UP001420932">
    <property type="component" value="Unassembled WGS sequence"/>
</dbReference>
<dbReference type="EMBL" id="JBBNAF010000005">
    <property type="protein sequence ID" value="KAK9143245.1"/>
    <property type="molecule type" value="Genomic_DNA"/>
</dbReference>
<dbReference type="InterPro" id="IPR006501">
    <property type="entry name" value="Pectinesterase_inhib_dom"/>
</dbReference>
<accession>A0AAP0PJ55</accession>
<dbReference type="InterPro" id="IPR035513">
    <property type="entry name" value="Invertase/methylesterase_inhib"/>
</dbReference>
<keyword evidence="4" id="KW-0378">Hydrolase</keyword>
<keyword evidence="9" id="KW-1185">Reference proteome</keyword>
<keyword evidence="6" id="KW-0732">Signal</keyword>
<dbReference type="SUPFAM" id="SSF51126">
    <property type="entry name" value="Pectin lyase-like"/>
    <property type="match status" value="1"/>
</dbReference>
<evidence type="ECO:0000313" key="9">
    <source>
        <dbReference type="Proteomes" id="UP001420932"/>
    </source>
</evidence>
<dbReference type="GO" id="GO:0042545">
    <property type="term" value="P:cell wall modification"/>
    <property type="evidence" value="ECO:0007669"/>
    <property type="project" value="InterPro"/>
</dbReference>
<name>A0AAP0PJ55_9MAGN</name>
<dbReference type="NCBIfam" id="TIGR01614">
    <property type="entry name" value="PME_inhib"/>
    <property type="match status" value="1"/>
</dbReference>
<comment type="pathway">
    <text evidence="1">Glycan metabolism; pectin degradation; 2-dehydro-3-deoxy-D-gluconate from pectin: step 1/5.</text>
</comment>
<dbReference type="GO" id="GO:0030599">
    <property type="term" value="F:pectinesterase activity"/>
    <property type="evidence" value="ECO:0007669"/>
    <property type="project" value="InterPro"/>
</dbReference>
<comment type="similarity">
    <text evidence="3">In the C-terminal section; belongs to the pectinesterase family.</text>
</comment>
<comment type="similarity">
    <text evidence="2">In the N-terminal section; belongs to the PMEI family.</text>
</comment>
<dbReference type="SMART" id="SM00856">
    <property type="entry name" value="PMEI"/>
    <property type="match status" value="1"/>
</dbReference>
<proteinExistence type="inferred from homology"/>
<gene>
    <name evidence="8" type="ORF">Syun_012645</name>
</gene>
<feature type="domain" description="Pectinesterase inhibitor" evidence="7">
    <location>
        <begin position="26"/>
        <end position="173"/>
    </location>
</feature>
<protein>
    <recommendedName>
        <fullName evidence="7">Pectinesterase inhibitor domain-containing protein</fullName>
    </recommendedName>
</protein>
<dbReference type="InterPro" id="IPR011050">
    <property type="entry name" value="Pectin_lyase_fold/virulence"/>
</dbReference>
<dbReference type="InterPro" id="IPR012334">
    <property type="entry name" value="Pectin_lyas_fold"/>
</dbReference>
<sequence>MANKQILLALLLVSLVLVPIFSSATTTPVTIKSWCSQTPFPEPCEYFMADHNQHSLGIKTRVDFDRALMQITLDRALKAESRTYGLGAQCRNEKERVAWADCVELYLDTIMQLNRTVHPKSKCTTFDTQTWLSAALTNLETCRAGFIELGVSDFMLPLMSNNVSKLVSNTLAINKQLPPGQQVGAVDEEGYPSWVSPVVRKLLQSPPGANVVVAKDGSGNFPTIKQAIDAASSRKGSERFVIYVKAGVYSENVVVDKKVKNVMLVGDGKGKTIITGSRSVQGGSTTFNSATVAVMVMDLLLEV</sequence>
<feature type="chain" id="PRO_5042938545" description="Pectinesterase inhibitor domain-containing protein" evidence="6">
    <location>
        <begin position="25"/>
        <end position="303"/>
    </location>
</feature>
<evidence type="ECO:0000256" key="3">
    <source>
        <dbReference type="ARBA" id="ARBA00007786"/>
    </source>
</evidence>
<dbReference type="PANTHER" id="PTHR31707">
    <property type="entry name" value="PECTINESTERASE"/>
    <property type="match status" value="1"/>
</dbReference>
<evidence type="ECO:0000256" key="5">
    <source>
        <dbReference type="ARBA" id="ARBA00023085"/>
    </source>
</evidence>
<evidence type="ECO:0000256" key="2">
    <source>
        <dbReference type="ARBA" id="ARBA00006027"/>
    </source>
</evidence>